<keyword evidence="1" id="KW-0677">Repeat</keyword>
<dbReference type="PANTHER" id="PTHR10039:SF14">
    <property type="entry name" value="NACHT DOMAIN-CONTAINING PROTEIN"/>
    <property type="match status" value="1"/>
</dbReference>
<dbReference type="Proteomes" id="UP000567179">
    <property type="component" value="Unassembled WGS sequence"/>
</dbReference>
<accession>A0A8H5EW40</accession>
<dbReference type="InterPro" id="IPR027417">
    <property type="entry name" value="P-loop_NTPase"/>
</dbReference>
<comment type="caution">
    <text evidence="4">The sequence shown here is derived from an EMBL/GenBank/DDBJ whole genome shotgun (WGS) entry which is preliminary data.</text>
</comment>
<sequence length="876" mass="98341">MSQPTSDDSGARRADPGMSLFPGTSGIHSNNSTIITNGSGGTDKKKRIADAMALLESHTEKGAPYDAVARRDNLKCPEHTRVAIIEGICTWAHSQETDACPLMWIYGSTGTGKTAIMQIVAEIFDKEGSLAGSFFFSRLPNARPRQKANFIITMGHQLLLCIPALQQTLANTLSDPSILTKSLTKQLDLLMINPLKTLDPAQVGPRFIFLVDGLDACKGDAAQREVLDLLERLLDEVPHRIRILVASQAHSHIQPFFVQASIRDRTQTTPLDNGYQSNKDILQYFVSEFEGIRGEHPAHSQLPSEWPPRSDIDVLVKRASGQVIYASVVMKFIADHGRHPDESLQTIIRSKAGGNAGPYRELDAAYAQVLSTIEPQHLEFVYTLMGCLVLRRHKYCFAKVAQTQATAQVDSLFMIPAGTTASCTNCISPLITVGSHGMKFSDGSFPDYLLDRSRSKEFFLDMPKFHGRLARMWFESYSTHFKHHPRKGIADAGPASYELQQYRSVSLPRDVIAHCLEAEWTPELQQYFLTFDLQTALSTDPPADLVTYRNFDWKPAFLWVGFTFWLEQKHLQSTAHTEFLRGCIQSWLPLPQISHPDRRVIASVLTWYNHTGTLLLEDGPWTNKDSSLEAHSALIEAFADLPANFKDVQEAVCIWICRILVPDAAMDGALFSNGDIYTEMILRYMDDSESFDRKVLKVLCKASPAEELSTRLNVSLQMDKSSLESTAESAIKSFLGPYSGLMSILRSDSDTDEDEDEGADVEKELMLLICIYLFECGIPYISQHRHAPEFDMRKNWFCPICLVFDPFKEESADIELSRDPPGKPDAVPTRIADEQEPQFLQIGQVRQFIPGVPLPWLQAWVFWFADMMIRFFPVVA</sequence>
<dbReference type="Gene3D" id="3.40.50.300">
    <property type="entry name" value="P-loop containing nucleotide triphosphate hydrolases"/>
    <property type="match status" value="1"/>
</dbReference>
<evidence type="ECO:0000259" key="3">
    <source>
        <dbReference type="Pfam" id="PF24883"/>
    </source>
</evidence>
<dbReference type="Pfam" id="PF24883">
    <property type="entry name" value="NPHP3_N"/>
    <property type="match status" value="1"/>
</dbReference>
<evidence type="ECO:0000256" key="2">
    <source>
        <dbReference type="SAM" id="MobiDB-lite"/>
    </source>
</evidence>
<dbReference type="PANTHER" id="PTHR10039">
    <property type="entry name" value="AMELOGENIN"/>
    <property type="match status" value="1"/>
</dbReference>
<feature type="compositionally biased region" description="Polar residues" evidence="2">
    <location>
        <begin position="26"/>
        <end position="37"/>
    </location>
</feature>
<organism evidence="4 5">
    <name type="scientific">Psilocybe cf. subviscida</name>
    <dbReference type="NCBI Taxonomy" id="2480587"/>
    <lineage>
        <taxon>Eukaryota</taxon>
        <taxon>Fungi</taxon>
        <taxon>Dikarya</taxon>
        <taxon>Basidiomycota</taxon>
        <taxon>Agaricomycotina</taxon>
        <taxon>Agaricomycetes</taxon>
        <taxon>Agaricomycetidae</taxon>
        <taxon>Agaricales</taxon>
        <taxon>Agaricineae</taxon>
        <taxon>Strophariaceae</taxon>
        <taxon>Psilocybe</taxon>
    </lineage>
</organism>
<dbReference type="InterPro" id="IPR056884">
    <property type="entry name" value="NPHP3-like_N"/>
</dbReference>
<dbReference type="EMBL" id="JAACJJ010000044">
    <property type="protein sequence ID" value="KAF5314502.1"/>
    <property type="molecule type" value="Genomic_DNA"/>
</dbReference>
<protein>
    <recommendedName>
        <fullName evidence="3">Nephrocystin 3-like N-terminal domain-containing protein</fullName>
    </recommendedName>
</protein>
<gene>
    <name evidence="4" type="ORF">D9619_011952</name>
</gene>
<dbReference type="AlphaFoldDB" id="A0A8H5EW40"/>
<evidence type="ECO:0000313" key="5">
    <source>
        <dbReference type="Proteomes" id="UP000567179"/>
    </source>
</evidence>
<feature type="domain" description="Nephrocystin 3-like N-terminal" evidence="3">
    <location>
        <begin position="90"/>
        <end position="247"/>
    </location>
</feature>
<dbReference type="OrthoDB" id="3262196at2759"/>
<dbReference type="SUPFAM" id="SSF52540">
    <property type="entry name" value="P-loop containing nucleoside triphosphate hydrolases"/>
    <property type="match status" value="1"/>
</dbReference>
<evidence type="ECO:0000313" key="4">
    <source>
        <dbReference type="EMBL" id="KAF5314502.1"/>
    </source>
</evidence>
<evidence type="ECO:0000256" key="1">
    <source>
        <dbReference type="ARBA" id="ARBA00022737"/>
    </source>
</evidence>
<keyword evidence="5" id="KW-1185">Reference proteome</keyword>
<reference evidence="4 5" key="1">
    <citation type="journal article" date="2020" name="ISME J.">
        <title>Uncovering the hidden diversity of litter-decomposition mechanisms in mushroom-forming fungi.</title>
        <authorList>
            <person name="Floudas D."/>
            <person name="Bentzer J."/>
            <person name="Ahren D."/>
            <person name="Johansson T."/>
            <person name="Persson P."/>
            <person name="Tunlid A."/>
        </authorList>
    </citation>
    <scope>NUCLEOTIDE SEQUENCE [LARGE SCALE GENOMIC DNA]</scope>
    <source>
        <strain evidence="4 5">CBS 101986</strain>
    </source>
</reference>
<proteinExistence type="predicted"/>
<feature type="region of interest" description="Disordered" evidence="2">
    <location>
        <begin position="1"/>
        <end position="43"/>
    </location>
</feature>
<name>A0A8H5EW40_9AGAR</name>